<comment type="caution">
    <text evidence="1">The sequence shown here is derived from an EMBL/GenBank/DDBJ whole genome shotgun (WGS) entry which is preliminary data.</text>
</comment>
<accession>A0A135LTF8</accession>
<dbReference type="PANTHER" id="PTHR36167">
    <property type="entry name" value="C2H2 FINGER DOMAIN TRANSCRIPTION FACTOR (EUROFUNG)-RELATED"/>
    <property type="match status" value="1"/>
</dbReference>
<sequence length="324" mass="36630">MSGLEIVGIVASIVQVADLGAKISVNLCSFYRTVKNANNSMRSLSNDVSLTCSVLHELGKALEQDSDTKICSSGAFSTTQDILKECREVFEKIDSGIEKREQEKGTNRRLRGAQKFTLGFQGPDLDLLKSNLERLKSTMLLMLNVLMYAGQIRKDVGPGNIHLLLFSPGGCHSNRGQRVYLSGPRTAQRDRQLVLRIRNGVANVHSVEVPLFQATYGHSMTRILDDPFFKFREVCVPRPDKGYRRQFRLLKRASFLNREVTAAGTEESWPAQHEPSSQMACYQRPVSDEFKPVDREVEKLILQWTTLERGEMEIDMEEEVDETK</sequence>
<dbReference type="GO" id="GO:0006355">
    <property type="term" value="P:regulation of DNA-templated transcription"/>
    <property type="evidence" value="ECO:0007669"/>
    <property type="project" value="InterPro"/>
</dbReference>
<dbReference type="STRING" id="5078.A0A135LTF8"/>
<dbReference type="EMBL" id="LHQR01000027">
    <property type="protein sequence ID" value="KXG52216.1"/>
    <property type="molecule type" value="Genomic_DNA"/>
</dbReference>
<dbReference type="Proteomes" id="UP000070168">
    <property type="component" value="Unassembled WGS sequence"/>
</dbReference>
<name>A0A135LTF8_PENPA</name>
<evidence type="ECO:0000313" key="2">
    <source>
        <dbReference type="Proteomes" id="UP000070168"/>
    </source>
</evidence>
<reference evidence="1 2" key="1">
    <citation type="journal article" date="2016" name="BMC Genomics">
        <title>Genome sequencing and secondary metabolism of the postharvest pathogen Penicillium griseofulvum.</title>
        <authorList>
            <person name="Banani H."/>
            <person name="Marcet-Houben M."/>
            <person name="Ballester A.R."/>
            <person name="Abbruscato P."/>
            <person name="Gonzalez-Candelas L."/>
            <person name="Gabaldon T."/>
            <person name="Spadaro D."/>
        </authorList>
    </citation>
    <scope>NUCLEOTIDE SEQUENCE [LARGE SCALE GENOMIC DNA]</scope>
    <source>
        <strain evidence="1 2">PG3</strain>
    </source>
</reference>
<protein>
    <recommendedName>
        <fullName evidence="3">Fungal N-terminal domain-containing protein</fullName>
    </recommendedName>
</protein>
<dbReference type="OrthoDB" id="5431013at2759"/>
<dbReference type="GeneID" id="63711514"/>
<evidence type="ECO:0008006" key="3">
    <source>
        <dbReference type="Google" id="ProtNLM"/>
    </source>
</evidence>
<keyword evidence="2" id="KW-1185">Reference proteome</keyword>
<proteinExistence type="predicted"/>
<dbReference type="PANTHER" id="PTHR36167:SF4">
    <property type="entry name" value="FUNGAL N-TERMINAL DOMAIN-CONTAINING PROTEIN"/>
    <property type="match status" value="1"/>
</dbReference>
<organism evidence="1 2">
    <name type="scientific">Penicillium patulum</name>
    <name type="common">Penicillium griseofulvum</name>
    <dbReference type="NCBI Taxonomy" id="5078"/>
    <lineage>
        <taxon>Eukaryota</taxon>
        <taxon>Fungi</taxon>
        <taxon>Dikarya</taxon>
        <taxon>Ascomycota</taxon>
        <taxon>Pezizomycotina</taxon>
        <taxon>Eurotiomycetes</taxon>
        <taxon>Eurotiomycetidae</taxon>
        <taxon>Eurotiales</taxon>
        <taxon>Aspergillaceae</taxon>
        <taxon>Penicillium</taxon>
    </lineage>
</organism>
<gene>
    <name evidence="1" type="ORF">PGRI_085000</name>
</gene>
<dbReference type="AlphaFoldDB" id="A0A135LTF8"/>
<dbReference type="InterPro" id="IPR039327">
    <property type="entry name" value="CON7-like"/>
</dbReference>
<dbReference type="RefSeq" id="XP_040650752.1">
    <property type="nucleotide sequence ID" value="XM_040796214.1"/>
</dbReference>
<evidence type="ECO:0000313" key="1">
    <source>
        <dbReference type="EMBL" id="KXG52216.1"/>
    </source>
</evidence>